<feature type="region of interest" description="Disordered" evidence="4">
    <location>
        <begin position="112"/>
        <end position="154"/>
    </location>
</feature>
<dbReference type="RefSeq" id="WP_152059161.1">
    <property type="nucleotide sequence ID" value="NZ_CABVSS010000031.1"/>
</dbReference>
<keyword evidence="3 5" id="KW-0732">Signal</keyword>
<keyword evidence="2" id="KW-0813">Transport</keyword>
<dbReference type="Gene3D" id="3.40.50.1980">
    <property type="entry name" value="Nitrogenase molybdenum iron protein domain"/>
    <property type="match status" value="3"/>
</dbReference>
<evidence type="ECO:0000256" key="5">
    <source>
        <dbReference type="SAM" id="SignalP"/>
    </source>
</evidence>
<dbReference type="Pfam" id="PF01297">
    <property type="entry name" value="ZnuA"/>
    <property type="match status" value="1"/>
</dbReference>
<feature type="signal peptide" evidence="5">
    <location>
        <begin position="1"/>
        <end position="17"/>
    </location>
</feature>
<evidence type="ECO:0000256" key="2">
    <source>
        <dbReference type="ARBA" id="ARBA00022448"/>
    </source>
</evidence>
<feature type="compositionally biased region" description="Basic and acidic residues" evidence="4">
    <location>
        <begin position="123"/>
        <end position="151"/>
    </location>
</feature>
<comment type="similarity">
    <text evidence="1">Belongs to the bacterial solute-binding protein 9 family.</text>
</comment>
<feature type="chain" id="PRO_5043330985" evidence="5">
    <location>
        <begin position="18"/>
        <end position="310"/>
    </location>
</feature>
<dbReference type="InterPro" id="IPR006127">
    <property type="entry name" value="ZnuA-like"/>
</dbReference>
<dbReference type="EMBL" id="JAPZDC010000004">
    <property type="protein sequence ID" value="MDN5063887.1"/>
    <property type="molecule type" value="Genomic_DNA"/>
</dbReference>
<comment type="caution">
    <text evidence="6">The sequence shown here is derived from an EMBL/GenBank/DDBJ whole genome shotgun (WGS) entry which is preliminary data.</text>
</comment>
<dbReference type="SUPFAM" id="SSF53807">
    <property type="entry name" value="Helical backbone' metal receptor"/>
    <property type="match status" value="1"/>
</dbReference>
<dbReference type="Proteomes" id="UP001171529">
    <property type="component" value="Unassembled WGS sequence"/>
</dbReference>
<sequence>MKKFLVLFLVFASFLYANKPQLTVNILPQKYFVEKIVKDKFDINVMVKPGSSPHNFEPKPSQMKSLASSKAYFLVGDPSEQAWIGKFKQNAKDTLFVDTTIGIERIPMVAHKHHDEEDEDEHEHEHEGHAHHEHEHEHEKHAEHDHDESGLDPHTWLDPISVKVQAKNIYEAMLKIDQKNSDFYKANYEEFLKELDSLDTEIKNILAPYKDKAFMVFHPSWGYFAKRYDLEQISIEMEGKEPKPNELVKLVEEAKKHDIKIVFVAPQFSQKSAKTISQSIGANVVSIDPLSGDWKNDLLKTAKEIANSYK</sequence>
<dbReference type="InterPro" id="IPR050492">
    <property type="entry name" value="Bact_metal-bind_prot9"/>
</dbReference>
<reference evidence="6" key="1">
    <citation type="submission" date="2022-12" db="EMBL/GenBank/DDBJ databases">
        <authorList>
            <person name="Uljanovas D."/>
        </authorList>
    </citation>
    <scope>NUCLEOTIDE SEQUENCE</scope>
    <source>
        <strain evidence="6">RCM39</strain>
    </source>
</reference>
<name>A0AAW7PRT4_9BACT</name>
<dbReference type="GO" id="GO:0046872">
    <property type="term" value="F:metal ion binding"/>
    <property type="evidence" value="ECO:0007669"/>
    <property type="project" value="InterPro"/>
</dbReference>
<dbReference type="PANTHER" id="PTHR42953">
    <property type="entry name" value="HIGH-AFFINITY ZINC UPTAKE SYSTEM PROTEIN ZNUA-RELATED"/>
    <property type="match status" value="1"/>
</dbReference>
<protein>
    <submittedName>
        <fullName evidence="6">Zinc ABC transporter substrate-binding protein</fullName>
    </submittedName>
</protein>
<evidence type="ECO:0000313" key="7">
    <source>
        <dbReference type="Proteomes" id="UP001171529"/>
    </source>
</evidence>
<dbReference type="GO" id="GO:0030001">
    <property type="term" value="P:metal ion transport"/>
    <property type="evidence" value="ECO:0007669"/>
    <property type="project" value="InterPro"/>
</dbReference>
<evidence type="ECO:0000313" key="6">
    <source>
        <dbReference type="EMBL" id="MDN5063887.1"/>
    </source>
</evidence>
<gene>
    <name evidence="6" type="ORF">O8C91_06725</name>
</gene>
<evidence type="ECO:0000256" key="4">
    <source>
        <dbReference type="SAM" id="MobiDB-lite"/>
    </source>
</evidence>
<accession>A0AAW7PRT4</accession>
<dbReference type="AlphaFoldDB" id="A0AAW7PRT4"/>
<organism evidence="6 7">
    <name type="scientific">Aliarcobacter butzleri</name>
    <dbReference type="NCBI Taxonomy" id="28197"/>
    <lineage>
        <taxon>Bacteria</taxon>
        <taxon>Pseudomonadati</taxon>
        <taxon>Campylobacterota</taxon>
        <taxon>Epsilonproteobacteria</taxon>
        <taxon>Campylobacterales</taxon>
        <taxon>Arcobacteraceae</taxon>
        <taxon>Aliarcobacter</taxon>
    </lineage>
</organism>
<evidence type="ECO:0000256" key="3">
    <source>
        <dbReference type="ARBA" id="ARBA00022729"/>
    </source>
</evidence>
<dbReference type="PANTHER" id="PTHR42953:SF3">
    <property type="entry name" value="HIGH-AFFINITY ZINC UPTAKE SYSTEM PROTEIN ZNUA"/>
    <property type="match status" value="1"/>
</dbReference>
<proteinExistence type="inferred from homology"/>
<reference evidence="6" key="2">
    <citation type="journal article" date="2023" name="Microorganisms">
        <title>Genomic Characterization of Arcobacter butzleri Strains Isolated from Various Sources in Lithuania.</title>
        <authorList>
            <person name="Uljanovas D."/>
            <person name="Golz G."/>
            <person name="Fleischmann S."/>
            <person name="Kudirkiene E."/>
            <person name="Kasetiene N."/>
            <person name="Grineviciene A."/>
            <person name="Tamuleviciene E."/>
            <person name="Aksomaitiene J."/>
            <person name="Alter T."/>
            <person name="Malakauskas M."/>
        </authorList>
    </citation>
    <scope>NUCLEOTIDE SEQUENCE</scope>
    <source>
        <strain evidence="6">RCM39</strain>
    </source>
</reference>
<evidence type="ECO:0000256" key="1">
    <source>
        <dbReference type="ARBA" id="ARBA00011028"/>
    </source>
</evidence>